<dbReference type="GeneID" id="9047920"/>
<proteinExistence type="predicted"/>
<feature type="non-terminal residue" evidence="2">
    <location>
        <position position="62"/>
    </location>
</feature>
<dbReference type="InParanoid" id="C5LI64"/>
<dbReference type="Proteomes" id="UP000007800">
    <property type="component" value="Unassembled WGS sequence"/>
</dbReference>
<dbReference type="AlphaFoldDB" id="C5LI64"/>
<keyword evidence="3" id="KW-1185">Reference proteome</keyword>
<reference evidence="2 3" key="1">
    <citation type="submission" date="2008-07" db="EMBL/GenBank/DDBJ databases">
        <authorList>
            <person name="El-Sayed N."/>
            <person name="Caler E."/>
            <person name="Inman J."/>
            <person name="Amedeo P."/>
            <person name="Hass B."/>
            <person name="Wortman J."/>
        </authorList>
    </citation>
    <scope>NUCLEOTIDE SEQUENCE [LARGE SCALE GENOMIC DNA]</scope>
    <source>
        <strain evidence="3">ATCC 50983 / TXsc</strain>
    </source>
</reference>
<evidence type="ECO:0000313" key="3">
    <source>
        <dbReference type="Proteomes" id="UP000007800"/>
    </source>
</evidence>
<dbReference type="EMBL" id="GG682187">
    <property type="protein sequence ID" value="EER03599.1"/>
    <property type="molecule type" value="Genomic_DNA"/>
</dbReference>
<feature type="region of interest" description="Disordered" evidence="1">
    <location>
        <begin position="14"/>
        <end position="50"/>
    </location>
</feature>
<organism evidence="3">
    <name type="scientific">Perkinsus marinus (strain ATCC 50983 / TXsc)</name>
    <dbReference type="NCBI Taxonomy" id="423536"/>
    <lineage>
        <taxon>Eukaryota</taxon>
        <taxon>Sar</taxon>
        <taxon>Alveolata</taxon>
        <taxon>Perkinsozoa</taxon>
        <taxon>Perkinsea</taxon>
        <taxon>Perkinsida</taxon>
        <taxon>Perkinsidae</taxon>
        <taxon>Perkinsus</taxon>
    </lineage>
</organism>
<evidence type="ECO:0000256" key="1">
    <source>
        <dbReference type="SAM" id="MobiDB-lite"/>
    </source>
</evidence>
<name>C5LI64_PERM5</name>
<sequence length="62" mass="6851">VYSAKYLTGLKEAWSKPTKPLSSASKRRRVGDDGRNGSPEAGHGLKHVVDEEEKLKSMRVVL</sequence>
<dbReference type="RefSeq" id="XP_002771783.1">
    <property type="nucleotide sequence ID" value="XM_002771737.1"/>
</dbReference>
<accession>C5LI64</accession>
<dbReference type="OrthoDB" id="10069473at2759"/>
<protein>
    <submittedName>
        <fullName evidence="2">Uncharacterized protein</fullName>
    </submittedName>
</protein>
<feature type="non-terminal residue" evidence="2">
    <location>
        <position position="1"/>
    </location>
</feature>
<evidence type="ECO:0000313" key="2">
    <source>
        <dbReference type="EMBL" id="EER03599.1"/>
    </source>
</evidence>
<gene>
    <name evidence="2" type="ORF">Pmar_PMAR026276</name>
</gene>